<sequence>MKKGEVILGKQLIVIVLNVVMAVIPRCVSVRADDSGYVSGIRWISKRYTQVYAGNNLNEY</sequence>
<protein>
    <submittedName>
        <fullName evidence="1">Uncharacterized protein</fullName>
    </submittedName>
</protein>
<dbReference type="HOGENOM" id="CLU_2932514_0_0_9"/>
<evidence type="ECO:0000313" key="1">
    <source>
        <dbReference type="EMBL" id="EFF69089.1"/>
    </source>
</evidence>
<evidence type="ECO:0000313" key="2">
    <source>
        <dbReference type="Proteomes" id="UP000006238"/>
    </source>
</evidence>
<accession>D4RYI9</accession>
<organism evidence="1 2">
    <name type="scientific">Eshraghiella crossota DSM 2876</name>
    <dbReference type="NCBI Taxonomy" id="511680"/>
    <lineage>
        <taxon>Bacteria</taxon>
        <taxon>Bacillati</taxon>
        <taxon>Bacillota</taxon>
        <taxon>Clostridia</taxon>
        <taxon>Lachnospirales</taxon>
        <taxon>Lachnospiraceae</taxon>
        <taxon>Eshraghiella</taxon>
    </lineage>
</organism>
<reference evidence="1 2" key="1">
    <citation type="submission" date="2010-02" db="EMBL/GenBank/DDBJ databases">
        <authorList>
            <person name="Weinstock G."/>
            <person name="Sodergren E."/>
            <person name="Clifton S."/>
            <person name="Fulton L."/>
            <person name="Fulton B."/>
            <person name="Courtney L."/>
            <person name="Fronick C."/>
            <person name="Harrison M."/>
            <person name="Strong C."/>
            <person name="Farmer C."/>
            <person name="Delahaunty K."/>
            <person name="Markovic C."/>
            <person name="Hall O."/>
            <person name="Minx P."/>
            <person name="Tomlinson C."/>
            <person name="Mitreva M."/>
            <person name="Nelson J."/>
            <person name="Hou S."/>
            <person name="Wollam A."/>
            <person name="Pepin K.H."/>
            <person name="Johnson M."/>
            <person name="Bhonagiri V."/>
            <person name="Zhang X."/>
            <person name="Suruliraj S."/>
            <person name="Warren W."/>
            <person name="Chinwalla A."/>
            <person name="Mardis E.R."/>
            <person name="Wilson R.K."/>
        </authorList>
    </citation>
    <scope>NUCLEOTIDE SEQUENCE [LARGE SCALE GENOMIC DNA]</scope>
    <source>
        <strain evidence="1 2">DSM 2876</strain>
    </source>
</reference>
<name>D4RYI9_9FIRM</name>
<comment type="caution">
    <text evidence="1">The sequence shown here is derived from an EMBL/GenBank/DDBJ whole genome shotgun (WGS) entry which is preliminary data.</text>
</comment>
<dbReference type="Proteomes" id="UP000006238">
    <property type="component" value="Unassembled WGS sequence"/>
</dbReference>
<keyword evidence="2" id="KW-1185">Reference proteome</keyword>
<gene>
    <name evidence="1" type="ORF">BUTYVIB_00895</name>
</gene>
<proteinExistence type="predicted"/>
<dbReference type="AlphaFoldDB" id="D4RYI9"/>
<dbReference type="EMBL" id="ABWN01000022">
    <property type="protein sequence ID" value="EFF69089.1"/>
    <property type="molecule type" value="Genomic_DNA"/>
</dbReference>